<proteinExistence type="predicted"/>
<accession>A0A846X4R3</accession>
<dbReference type="Proteomes" id="UP000582646">
    <property type="component" value="Unassembled WGS sequence"/>
</dbReference>
<sequence>MDDSTVPPVVFAGVNVEQSPIRGSYREVSPRFTREPGNMWAHIFRRFCQADEELDWQEAGFVRCRKANVENVETLLREACAQANLQYARYLATLNPAELRDIVEVERIQHASGSDGAYALPFPSFRTY</sequence>
<organism evidence="1 2">
    <name type="scientific">Tsukamurella spumae</name>
    <dbReference type="NCBI Taxonomy" id="44753"/>
    <lineage>
        <taxon>Bacteria</taxon>
        <taxon>Bacillati</taxon>
        <taxon>Actinomycetota</taxon>
        <taxon>Actinomycetes</taxon>
        <taxon>Mycobacteriales</taxon>
        <taxon>Tsukamurellaceae</taxon>
        <taxon>Tsukamurella</taxon>
    </lineage>
</organism>
<protein>
    <submittedName>
        <fullName evidence="1">Uncharacterized protein</fullName>
    </submittedName>
</protein>
<evidence type="ECO:0000313" key="2">
    <source>
        <dbReference type="Proteomes" id="UP000582646"/>
    </source>
</evidence>
<comment type="caution">
    <text evidence="1">The sequence shown here is derived from an EMBL/GenBank/DDBJ whole genome shotgun (WGS) entry which is preliminary data.</text>
</comment>
<dbReference type="AlphaFoldDB" id="A0A846X4R3"/>
<keyword evidence="2" id="KW-1185">Reference proteome</keyword>
<reference evidence="1 2" key="1">
    <citation type="submission" date="2020-04" db="EMBL/GenBank/DDBJ databases">
        <title>MicrobeNet Type strains.</title>
        <authorList>
            <person name="Nicholson A.C."/>
        </authorList>
    </citation>
    <scope>NUCLEOTIDE SEQUENCE [LARGE SCALE GENOMIC DNA]</scope>
    <source>
        <strain evidence="1 2">DSM 44113</strain>
    </source>
</reference>
<gene>
    <name evidence="1" type="ORF">HF999_14205</name>
</gene>
<name>A0A846X4R3_9ACTN</name>
<dbReference type="EMBL" id="JAAXOQ010000018">
    <property type="protein sequence ID" value="NKY19516.1"/>
    <property type="molecule type" value="Genomic_DNA"/>
</dbReference>
<evidence type="ECO:0000313" key="1">
    <source>
        <dbReference type="EMBL" id="NKY19516.1"/>
    </source>
</evidence>
<dbReference type="RefSeq" id="WP_168546511.1">
    <property type="nucleotide sequence ID" value="NZ_BAAAKS010000054.1"/>
</dbReference>